<evidence type="ECO:0000313" key="5">
    <source>
        <dbReference type="EMBL" id="ABX19991.1"/>
    </source>
</evidence>
<keyword evidence="1" id="KW-0805">Transcription regulation</keyword>
<proteinExistence type="predicted"/>
<dbReference type="Proteomes" id="UP000002084">
    <property type="component" value="Chromosome"/>
</dbReference>
<dbReference type="InterPro" id="IPR000835">
    <property type="entry name" value="HTH_MarR-typ"/>
</dbReference>
<dbReference type="SMART" id="SM00347">
    <property type="entry name" value="HTH_MARR"/>
    <property type="match status" value="1"/>
</dbReference>
<gene>
    <name evidence="5" type="ordered locus">SARI_00037</name>
</gene>
<dbReference type="Pfam" id="PF01047">
    <property type="entry name" value="MarR"/>
    <property type="match status" value="1"/>
</dbReference>
<dbReference type="HOGENOM" id="CLU_083287_4_0_6"/>
<protein>
    <recommendedName>
        <fullName evidence="4">HTH marR-type domain-containing protein</fullName>
    </recommendedName>
</protein>
<keyword evidence="3" id="KW-0804">Transcription</keyword>
<dbReference type="InterPro" id="IPR036388">
    <property type="entry name" value="WH-like_DNA-bd_sf"/>
</dbReference>
<dbReference type="InterPro" id="IPR023187">
    <property type="entry name" value="Tscrpt_reg_MarR-type_CS"/>
</dbReference>
<dbReference type="PANTHER" id="PTHR42756:SF1">
    <property type="entry name" value="TRANSCRIPTIONAL REPRESSOR OF EMRAB OPERON"/>
    <property type="match status" value="1"/>
</dbReference>
<keyword evidence="6" id="KW-1185">Reference proteome</keyword>
<sequence>MIEKVNLSGVIMELRNTAFHLLRQLFQQHTARWQHELPELTKPQYAVMRAIAEHSGIEQVDLTEAAVCTKATLAEMLSRMENRGLVKRENDPLDKRRRFVYLTAQGRALLAAAIPLGDRVDDEFLGRLSDEEREQFAQLVRKMMA</sequence>
<dbReference type="PROSITE" id="PS50995">
    <property type="entry name" value="HTH_MARR_2"/>
    <property type="match status" value="1"/>
</dbReference>
<evidence type="ECO:0000256" key="3">
    <source>
        <dbReference type="ARBA" id="ARBA00023163"/>
    </source>
</evidence>
<accession>A9MF39</accession>
<dbReference type="KEGG" id="ses:SARI_00037"/>
<dbReference type="FunFam" id="1.10.10.10:FF:000342">
    <property type="entry name" value="MarR family transcriptional regulator"/>
    <property type="match status" value="1"/>
</dbReference>
<evidence type="ECO:0000259" key="4">
    <source>
        <dbReference type="PROSITE" id="PS50995"/>
    </source>
</evidence>
<dbReference type="STRING" id="41514.SARI_00037"/>
<dbReference type="PRINTS" id="PR00598">
    <property type="entry name" value="HTHMARR"/>
</dbReference>
<evidence type="ECO:0000256" key="1">
    <source>
        <dbReference type="ARBA" id="ARBA00023015"/>
    </source>
</evidence>
<dbReference type="InterPro" id="IPR036390">
    <property type="entry name" value="WH_DNA-bd_sf"/>
</dbReference>
<dbReference type="EMBL" id="CP000880">
    <property type="protein sequence ID" value="ABX19991.1"/>
    <property type="molecule type" value="Genomic_DNA"/>
</dbReference>
<evidence type="ECO:0000256" key="2">
    <source>
        <dbReference type="ARBA" id="ARBA00023125"/>
    </source>
</evidence>
<dbReference type="GO" id="GO:0003677">
    <property type="term" value="F:DNA binding"/>
    <property type="evidence" value="ECO:0007669"/>
    <property type="project" value="UniProtKB-KW"/>
</dbReference>
<dbReference type="SUPFAM" id="SSF46785">
    <property type="entry name" value="Winged helix' DNA-binding domain"/>
    <property type="match status" value="1"/>
</dbReference>
<evidence type="ECO:0000313" key="6">
    <source>
        <dbReference type="Proteomes" id="UP000002084"/>
    </source>
</evidence>
<dbReference type="GO" id="GO:0003700">
    <property type="term" value="F:DNA-binding transcription factor activity"/>
    <property type="evidence" value="ECO:0007669"/>
    <property type="project" value="InterPro"/>
</dbReference>
<keyword evidence="2" id="KW-0238">DNA-binding</keyword>
<name>A9MF39_SALAR</name>
<dbReference type="PANTHER" id="PTHR42756">
    <property type="entry name" value="TRANSCRIPTIONAL REGULATOR, MARR"/>
    <property type="match status" value="1"/>
</dbReference>
<reference evidence="5 6" key="1">
    <citation type="submission" date="2007-11" db="EMBL/GenBank/DDBJ databases">
        <authorList>
            <consortium name="The Salmonella enterica serovar Arizonae Genome Sequencing Project"/>
            <person name="McClelland M."/>
            <person name="Sanderson E.K."/>
            <person name="Porwollik S."/>
            <person name="Spieth J."/>
            <person name="Clifton W.S."/>
            <person name="Fulton R."/>
            <person name="Chunyan W."/>
            <person name="Wollam A."/>
            <person name="Shah N."/>
            <person name="Pepin K."/>
            <person name="Bhonagiri V."/>
            <person name="Nash W."/>
            <person name="Johnson M."/>
            <person name="Thiruvilangam P."/>
            <person name="Wilson R."/>
        </authorList>
    </citation>
    <scope>NUCLEOTIDE SEQUENCE [LARGE SCALE GENOMIC DNA]</scope>
    <source>
        <strain evidence="6">ATCC BAA-731 / CDC346-86 / RSK2980</strain>
    </source>
</reference>
<dbReference type="Gene3D" id="1.10.10.10">
    <property type="entry name" value="Winged helix-like DNA-binding domain superfamily/Winged helix DNA-binding domain"/>
    <property type="match status" value="1"/>
</dbReference>
<feature type="domain" description="HTH marR-type" evidence="4">
    <location>
        <begin position="15"/>
        <end position="145"/>
    </location>
</feature>
<organism evidence="5 6">
    <name type="scientific">Salmonella arizonae (strain ATCC BAA-731 / CDC346-86 / RSK2980)</name>
    <dbReference type="NCBI Taxonomy" id="41514"/>
    <lineage>
        <taxon>Bacteria</taxon>
        <taxon>Pseudomonadati</taxon>
        <taxon>Pseudomonadota</taxon>
        <taxon>Gammaproteobacteria</taxon>
        <taxon>Enterobacterales</taxon>
        <taxon>Enterobacteriaceae</taxon>
        <taxon>Salmonella</taxon>
    </lineage>
</organism>
<dbReference type="PROSITE" id="PS01117">
    <property type="entry name" value="HTH_MARR_1"/>
    <property type="match status" value="1"/>
</dbReference>
<dbReference type="AlphaFoldDB" id="A9MF39"/>